<sequence length="677" mass="74488">MLLLRVVLVSLLALLSLAAPALAEGPPYPGQVVHGFDYGSERVSRGDWKACQELCNGNGACRVWSIMSNEGKRDSVCYLKHSEGKFEPWATIDSGLRTAPLVKAGGAPDQGHGFSENDITSVGVDRDDWKTCEAACNLNGACKAWSLYSPPNHEQSYCWIKDAVGERKPLIYTDSGLKTQQTPIPDPGKQVKGKAFSGAVVIDRSLKAEDVQACKASCEGNRQCVAWTLFNPEKKSYPARCHGYAWAGEQVKFKRAVSAWREAPVLAEVAPPTGDEMLRWRSLEEVVAEFAPKITPRALTVAEKAEIAGLELAYLQGGSFDYFRKLDALARTGDKAAMKAMINILLETGFGYNRDWPADFPYKVRATQSFGERTPGATPLQRTTALALAMPWAVQYWQLHGGDPKAAMALTQCANSNQGRHYQYDCGFTLSYNGKSNAQALSQYAFGDTKTPPDIVLATHEPASSVEMEQYRFTVERARYETLVNTRRSGQKLLDLDANWLNKYAEAMGLTDSMNASIAQGEAIRMQMAAQDAERRRRDLQGSWDNLYRRHLSGAITPEDISSMEYIAATFEDEKLIWFSDNYGLTSDYALRRLCIVDTSTARCQNQTNRINKAAADAAALAAYVADHNAGVDAARRAGLQSSLNTVEVRTYNSNGIYTGTTTMSQTQAEIIGARPQ</sequence>
<keyword evidence="4" id="KW-1185">Reference proteome</keyword>
<name>A0A059FLM4_9PROT</name>
<protein>
    <recommendedName>
        <fullName evidence="2">Apple domain-containing protein</fullName>
    </recommendedName>
</protein>
<organism evidence="3 4">
    <name type="scientific">Hyphomonas hirschiana VP5</name>
    <dbReference type="NCBI Taxonomy" id="1280951"/>
    <lineage>
        <taxon>Bacteria</taxon>
        <taxon>Pseudomonadati</taxon>
        <taxon>Pseudomonadota</taxon>
        <taxon>Alphaproteobacteria</taxon>
        <taxon>Hyphomonadales</taxon>
        <taxon>Hyphomonadaceae</taxon>
        <taxon>Hyphomonas</taxon>
    </lineage>
</organism>
<feature type="domain" description="Apple" evidence="2">
    <location>
        <begin position="35"/>
        <end position="80"/>
    </location>
</feature>
<accession>A0A059FLM4</accession>
<feature type="signal peptide" evidence="1">
    <location>
        <begin position="1"/>
        <end position="23"/>
    </location>
</feature>
<dbReference type="OrthoDB" id="122807at2"/>
<reference evidence="3 4" key="1">
    <citation type="submission" date="2013-04" db="EMBL/GenBank/DDBJ databases">
        <title>Hyphomonas hirschiana VP5 Genome Sequencing.</title>
        <authorList>
            <person name="Lai Q."/>
            <person name="Shao Z."/>
        </authorList>
    </citation>
    <scope>NUCLEOTIDE SEQUENCE [LARGE SCALE GENOMIC DNA]</scope>
    <source>
        <strain evidence="3 4">VP5</strain>
    </source>
</reference>
<comment type="caution">
    <text evidence="3">The sequence shown here is derived from an EMBL/GenBank/DDBJ whole genome shotgun (WGS) entry which is preliminary data.</text>
</comment>
<feature type="chain" id="PRO_5001572366" description="Apple domain-containing protein" evidence="1">
    <location>
        <begin position="24"/>
        <end position="677"/>
    </location>
</feature>
<evidence type="ECO:0000313" key="3">
    <source>
        <dbReference type="EMBL" id="KCZ91550.1"/>
    </source>
</evidence>
<dbReference type="RefSeq" id="WP_011647721.1">
    <property type="nucleotide sequence ID" value="NZ_ARYI01000011.1"/>
</dbReference>
<dbReference type="PATRIC" id="fig|1280951.3.peg.2663"/>
<evidence type="ECO:0000256" key="1">
    <source>
        <dbReference type="SAM" id="SignalP"/>
    </source>
</evidence>
<dbReference type="Proteomes" id="UP000025061">
    <property type="component" value="Unassembled WGS sequence"/>
</dbReference>
<dbReference type="InterPro" id="IPR003609">
    <property type="entry name" value="Pan_app"/>
</dbReference>
<evidence type="ECO:0000259" key="2">
    <source>
        <dbReference type="Pfam" id="PF14295"/>
    </source>
</evidence>
<dbReference type="Pfam" id="PF14295">
    <property type="entry name" value="PAN_4"/>
    <property type="match status" value="3"/>
</dbReference>
<dbReference type="AlphaFoldDB" id="A0A059FLM4"/>
<proteinExistence type="predicted"/>
<evidence type="ECO:0000313" key="4">
    <source>
        <dbReference type="Proteomes" id="UP000025061"/>
    </source>
</evidence>
<dbReference type="Gene3D" id="3.50.4.10">
    <property type="entry name" value="Hepatocyte Growth Factor"/>
    <property type="match status" value="2"/>
</dbReference>
<dbReference type="EMBL" id="ARYI01000011">
    <property type="protein sequence ID" value="KCZ91550.1"/>
    <property type="molecule type" value="Genomic_DNA"/>
</dbReference>
<feature type="domain" description="Apple" evidence="2">
    <location>
        <begin position="116"/>
        <end position="161"/>
    </location>
</feature>
<keyword evidence="1" id="KW-0732">Signal</keyword>
<feature type="domain" description="Apple" evidence="2">
    <location>
        <begin position="205"/>
        <end position="242"/>
    </location>
</feature>
<gene>
    <name evidence="3" type="ORF">HHI_13199</name>
</gene>